<dbReference type="HAMAP" id="MF_01113">
    <property type="entry name" value="DNApol_IV"/>
    <property type="match status" value="1"/>
</dbReference>
<reference evidence="17" key="1">
    <citation type="submission" date="2021-01" db="EMBL/GenBank/DDBJ databases">
        <title>Modified the classification status of verrucomicrobia.</title>
        <authorList>
            <person name="Feng X."/>
        </authorList>
    </citation>
    <scope>NUCLEOTIDE SEQUENCE</scope>
    <source>
        <strain evidence="17">KCTC 22201</strain>
    </source>
</reference>
<comment type="subunit">
    <text evidence="15">Monomer.</text>
</comment>
<dbReference type="SUPFAM" id="SSF56672">
    <property type="entry name" value="DNA/RNA polymerases"/>
    <property type="match status" value="1"/>
</dbReference>
<feature type="site" description="Substrate discrimination" evidence="15">
    <location>
        <position position="5"/>
    </location>
</feature>
<evidence type="ECO:0000259" key="16">
    <source>
        <dbReference type="PROSITE" id="PS50173"/>
    </source>
</evidence>
<evidence type="ECO:0000256" key="2">
    <source>
        <dbReference type="ARBA" id="ARBA00010945"/>
    </source>
</evidence>
<comment type="subcellular location">
    <subcellularLocation>
        <location evidence="1 15">Cytoplasm</location>
    </subcellularLocation>
</comment>
<dbReference type="Pfam" id="PF00817">
    <property type="entry name" value="IMS"/>
    <property type="match status" value="1"/>
</dbReference>
<evidence type="ECO:0000256" key="6">
    <source>
        <dbReference type="ARBA" id="ARBA00022695"/>
    </source>
</evidence>
<dbReference type="Pfam" id="PF11799">
    <property type="entry name" value="IMS_C"/>
    <property type="match status" value="1"/>
</dbReference>
<dbReference type="PROSITE" id="PS50173">
    <property type="entry name" value="UMUC"/>
    <property type="match status" value="1"/>
</dbReference>
<dbReference type="GO" id="GO:0003684">
    <property type="term" value="F:damaged DNA binding"/>
    <property type="evidence" value="ECO:0007669"/>
    <property type="project" value="InterPro"/>
</dbReference>
<evidence type="ECO:0000256" key="10">
    <source>
        <dbReference type="ARBA" id="ARBA00022842"/>
    </source>
</evidence>
<evidence type="ECO:0000256" key="14">
    <source>
        <dbReference type="ARBA" id="ARBA00049244"/>
    </source>
</evidence>
<dbReference type="AlphaFoldDB" id="A0A934REA2"/>
<dbReference type="SUPFAM" id="SSF100879">
    <property type="entry name" value="Lesion bypass DNA polymerase (Y-family), little finger domain"/>
    <property type="match status" value="1"/>
</dbReference>
<accession>A0A934REA2</accession>
<dbReference type="Proteomes" id="UP000658278">
    <property type="component" value="Unassembled WGS sequence"/>
</dbReference>
<dbReference type="GO" id="GO:0006281">
    <property type="term" value="P:DNA repair"/>
    <property type="evidence" value="ECO:0007669"/>
    <property type="project" value="UniProtKB-UniRule"/>
</dbReference>
<dbReference type="Gene3D" id="3.40.1170.60">
    <property type="match status" value="1"/>
</dbReference>
<comment type="catalytic activity">
    <reaction evidence="14 15">
        <text>DNA(n) + a 2'-deoxyribonucleoside 5'-triphosphate = DNA(n+1) + diphosphate</text>
        <dbReference type="Rhea" id="RHEA:22508"/>
        <dbReference type="Rhea" id="RHEA-COMP:17339"/>
        <dbReference type="Rhea" id="RHEA-COMP:17340"/>
        <dbReference type="ChEBI" id="CHEBI:33019"/>
        <dbReference type="ChEBI" id="CHEBI:61560"/>
        <dbReference type="ChEBI" id="CHEBI:173112"/>
        <dbReference type="EC" id="2.7.7.7"/>
    </reaction>
</comment>
<keyword evidence="5 15" id="KW-0808">Transferase</keyword>
<keyword evidence="13 15" id="KW-0234">DNA repair</keyword>
<dbReference type="CDD" id="cd03586">
    <property type="entry name" value="PolY_Pol_IV_kappa"/>
    <property type="match status" value="1"/>
</dbReference>
<evidence type="ECO:0000256" key="8">
    <source>
        <dbReference type="ARBA" id="ARBA00022723"/>
    </source>
</evidence>
<evidence type="ECO:0000256" key="9">
    <source>
        <dbReference type="ARBA" id="ARBA00022763"/>
    </source>
</evidence>
<keyword evidence="18" id="KW-1185">Reference proteome</keyword>
<dbReference type="InterPro" id="IPR001126">
    <property type="entry name" value="UmuC"/>
</dbReference>
<evidence type="ECO:0000256" key="15">
    <source>
        <dbReference type="HAMAP-Rule" id="MF_01113"/>
    </source>
</evidence>
<dbReference type="InterPro" id="IPR022880">
    <property type="entry name" value="DNApol_IV"/>
</dbReference>
<name>A0A934REA2_9BACT</name>
<evidence type="ECO:0000256" key="12">
    <source>
        <dbReference type="ARBA" id="ARBA00023125"/>
    </source>
</evidence>
<dbReference type="GO" id="GO:0005829">
    <property type="term" value="C:cytosol"/>
    <property type="evidence" value="ECO:0007669"/>
    <property type="project" value="TreeGrafter"/>
</dbReference>
<dbReference type="GO" id="GO:0006261">
    <property type="term" value="P:DNA-templated DNA replication"/>
    <property type="evidence" value="ECO:0007669"/>
    <property type="project" value="UniProtKB-UniRule"/>
</dbReference>
<keyword evidence="10 15" id="KW-0460">Magnesium</keyword>
<dbReference type="GO" id="GO:0003887">
    <property type="term" value="F:DNA-directed DNA polymerase activity"/>
    <property type="evidence" value="ECO:0007669"/>
    <property type="project" value="UniProtKB-UniRule"/>
</dbReference>
<evidence type="ECO:0000256" key="7">
    <source>
        <dbReference type="ARBA" id="ARBA00022705"/>
    </source>
</evidence>
<dbReference type="Pfam" id="PF21999">
    <property type="entry name" value="IMS_HHH_1"/>
    <property type="match status" value="1"/>
</dbReference>
<keyword evidence="11 15" id="KW-0239">DNA-directed DNA polymerase</keyword>
<keyword evidence="6 15" id="KW-0548">Nucleotidyltransferase</keyword>
<organism evidence="17 18">
    <name type="scientific">Haloferula rosea</name>
    <dbReference type="NCBI Taxonomy" id="490093"/>
    <lineage>
        <taxon>Bacteria</taxon>
        <taxon>Pseudomonadati</taxon>
        <taxon>Verrucomicrobiota</taxon>
        <taxon>Verrucomicrobiia</taxon>
        <taxon>Verrucomicrobiales</taxon>
        <taxon>Verrucomicrobiaceae</taxon>
        <taxon>Haloferula</taxon>
    </lineage>
</organism>
<dbReference type="Gene3D" id="3.30.1490.100">
    <property type="entry name" value="DNA polymerase, Y-family, little finger domain"/>
    <property type="match status" value="1"/>
</dbReference>
<dbReference type="InterPro" id="IPR053848">
    <property type="entry name" value="IMS_HHH_1"/>
</dbReference>
<dbReference type="Gene3D" id="3.30.70.270">
    <property type="match status" value="2"/>
</dbReference>
<evidence type="ECO:0000256" key="5">
    <source>
        <dbReference type="ARBA" id="ARBA00022679"/>
    </source>
</evidence>
<gene>
    <name evidence="15 17" type="primary">dinB</name>
    <name evidence="17" type="ORF">JIN81_07355</name>
</gene>
<dbReference type="GO" id="GO:0009432">
    <property type="term" value="P:SOS response"/>
    <property type="evidence" value="ECO:0007669"/>
    <property type="project" value="TreeGrafter"/>
</dbReference>
<keyword evidence="7 15" id="KW-0235">DNA replication</keyword>
<dbReference type="InterPro" id="IPR050116">
    <property type="entry name" value="DNA_polymerase-Y"/>
</dbReference>
<keyword evidence="3 15" id="KW-0515">Mutator protein</keyword>
<dbReference type="GO" id="GO:0000287">
    <property type="term" value="F:magnesium ion binding"/>
    <property type="evidence" value="ECO:0007669"/>
    <property type="project" value="UniProtKB-UniRule"/>
</dbReference>
<dbReference type="InterPro" id="IPR043128">
    <property type="entry name" value="Rev_trsase/Diguanyl_cyclase"/>
</dbReference>
<feature type="domain" description="UmuC" evidence="16">
    <location>
        <begin position="1"/>
        <end position="173"/>
    </location>
</feature>
<evidence type="ECO:0000256" key="1">
    <source>
        <dbReference type="ARBA" id="ARBA00004496"/>
    </source>
</evidence>
<evidence type="ECO:0000313" key="17">
    <source>
        <dbReference type="EMBL" id="MBK1826830.1"/>
    </source>
</evidence>
<comment type="function">
    <text evidence="15">Poorly processive, error-prone DNA polymerase involved in untargeted mutagenesis. Copies undamaged DNA at stalled replication forks, which arise in vivo from mismatched or misaligned primer ends. These misaligned primers can be extended by PolIV. Exhibits no 3'-5' exonuclease (proofreading) activity. May be involved in translesional synthesis, in conjunction with the beta clamp from PolIII.</text>
</comment>
<keyword evidence="9 15" id="KW-0227">DNA damage</keyword>
<dbReference type="GO" id="GO:0042276">
    <property type="term" value="P:error-prone translesion synthesis"/>
    <property type="evidence" value="ECO:0007669"/>
    <property type="project" value="TreeGrafter"/>
</dbReference>
<feature type="active site" evidence="15">
    <location>
        <position position="95"/>
    </location>
</feature>
<dbReference type="EC" id="2.7.7.7" evidence="15"/>
<dbReference type="PANTHER" id="PTHR11076:SF33">
    <property type="entry name" value="DNA POLYMERASE KAPPA"/>
    <property type="match status" value="1"/>
</dbReference>
<dbReference type="Gene3D" id="1.10.150.20">
    <property type="entry name" value="5' to 3' exonuclease, C-terminal subdomain"/>
    <property type="match status" value="1"/>
</dbReference>
<evidence type="ECO:0000256" key="11">
    <source>
        <dbReference type="ARBA" id="ARBA00022932"/>
    </source>
</evidence>
<evidence type="ECO:0000313" key="18">
    <source>
        <dbReference type="Proteomes" id="UP000658278"/>
    </source>
</evidence>
<keyword evidence="12 15" id="KW-0238">DNA-binding</keyword>
<dbReference type="FunFam" id="3.40.1170.60:FF:000001">
    <property type="entry name" value="DNA polymerase IV"/>
    <property type="match status" value="1"/>
</dbReference>
<evidence type="ECO:0000256" key="13">
    <source>
        <dbReference type="ARBA" id="ARBA00023204"/>
    </source>
</evidence>
<dbReference type="InterPro" id="IPR017961">
    <property type="entry name" value="DNA_pol_Y-fam_little_finger"/>
</dbReference>
<comment type="caution">
    <text evidence="17">The sequence shown here is derived from an EMBL/GenBank/DDBJ whole genome shotgun (WGS) entry which is preliminary data.</text>
</comment>
<comment type="caution">
    <text evidence="15">Lacks conserved residue(s) required for the propagation of feature annotation.</text>
</comment>
<dbReference type="InterPro" id="IPR036775">
    <property type="entry name" value="DNA_pol_Y-fam_lit_finger_sf"/>
</dbReference>
<comment type="cofactor">
    <cofactor evidence="15">
        <name>Mg(2+)</name>
        <dbReference type="ChEBI" id="CHEBI:18420"/>
    </cofactor>
    <text evidence="15">Binds 2 magnesium ions per subunit.</text>
</comment>
<keyword evidence="8 15" id="KW-0479">Metal-binding</keyword>
<dbReference type="PANTHER" id="PTHR11076">
    <property type="entry name" value="DNA REPAIR POLYMERASE UMUC / TRANSFERASE FAMILY MEMBER"/>
    <property type="match status" value="1"/>
</dbReference>
<feature type="binding site" evidence="15">
    <location>
        <position position="94"/>
    </location>
    <ligand>
        <name>Mg(2+)</name>
        <dbReference type="ChEBI" id="CHEBI:18420"/>
    </ligand>
</feature>
<keyword evidence="4 15" id="KW-0963">Cytoplasm</keyword>
<dbReference type="EMBL" id="JAENII010000004">
    <property type="protein sequence ID" value="MBK1826830.1"/>
    <property type="molecule type" value="Genomic_DNA"/>
</dbReference>
<comment type="similarity">
    <text evidence="2 15">Belongs to the DNA polymerase type-Y family.</text>
</comment>
<evidence type="ECO:0000256" key="3">
    <source>
        <dbReference type="ARBA" id="ARBA00022457"/>
    </source>
</evidence>
<sequence>MDCFYAAIEERENPELRGKPVGVGGSSRRGVLTTANYEARRFGCRSAMPVFKALEACPHLVLVPVRFDLYRSESARIRAIFGRFTEKIEPLSLDEAYLDVSHLNSSAAAIAREVRAQIHEETRLTASAGIAPNKLLAKIASDWNKPNGQHEVRPQDIASFMHGLPVGKLWGIGPKMRAKLAALNIHTCGDLQQFSKIELARRFGSWGLELHQLSRGEDVREVRTERVRKSLSSEKTFSENVVTLPSLRPVMHAMLEGVRESLGRKHSDRAIRSLVVKLKFADFSRTTAERSHPSLEPTIYDQLLEEAWHRGENKPVRLLGVGVRFRDPEEKQQLDLF</sequence>
<dbReference type="InterPro" id="IPR043502">
    <property type="entry name" value="DNA/RNA_pol_sf"/>
</dbReference>
<dbReference type="NCBIfam" id="NF002677">
    <property type="entry name" value="PRK02406.1"/>
    <property type="match status" value="1"/>
</dbReference>
<evidence type="ECO:0000256" key="4">
    <source>
        <dbReference type="ARBA" id="ARBA00022490"/>
    </source>
</evidence>
<proteinExistence type="inferred from homology"/>
<protein>
    <recommendedName>
        <fullName evidence="15">DNA polymerase IV</fullName>
        <shortName evidence="15">Pol IV</shortName>
        <ecNumber evidence="15">2.7.7.7</ecNumber>
    </recommendedName>
</protein>